<protein>
    <submittedName>
        <fullName evidence="3">Redoxin domain-containing protein</fullName>
    </submittedName>
</protein>
<evidence type="ECO:0000313" key="4">
    <source>
        <dbReference type="Proteomes" id="UP000321479"/>
    </source>
</evidence>
<name>A0A5B8US84_9SPHI</name>
<evidence type="ECO:0000256" key="1">
    <source>
        <dbReference type="SAM" id="SignalP"/>
    </source>
</evidence>
<dbReference type="GO" id="GO:0016491">
    <property type="term" value="F:oxidoreductase activity"/>
    <property type="evidence" value="ECO:0007669"/>
    <property type="project" value="InterPro"/>
</dbReference>
<dbReference type="AlphaFoldDB" id="A0A5B8US84"/>
<dbReference type="InterPro" id="IPR036249">
    <property type="entry name" value="Thioredoxin-like_sf"/>
</dbReference>
<dbReference type="Pfam" id="PF00578">
    <property type="entry name" value="AhpC-TSA"/>
    <property type="match status" value="1"/>
</dbReference>
<organism evidence="3 4">
    <name type="scientific">Mucilaginibacter ginsenosidivorans</name>
    <dbReference type="NCBI Taxonomy" id="398053"/>
    <lineage>
        <taxon>Bacteria</taxon>
        <taxon>Pseudomonadati</taxon>
        <taxon>Bacteroidota</taxon>
        <taxon>Sphingobacteriia</taxon>
        <taxon>Sphingobacteriales</taxon>
        <taxon>Sphingobacteriaceae</taxon>
        <taxon>Mucilaginibacter</taxon>
    </lineage>
</organism>
<dbReference type="PROSITE" id="PS51352">
    <property type="entry name" value="THIOREDOXIN_2"/>
    <property type="match status" value="1"/>
</dbReference>
<dbReference type="SUPFAM" id="SSF52833">
    <property type="entry name" value="Thioredoxin-like"/>
    <property type="match status" value="1"/>
</dbReference>
<reference evidence="3 4" key="1">
    <citation type="journal article" date="2017" name="Curr. Microbiol.">
        <title>Mucilaginibacter ginsenosidivorans sp. nov., Isolated from Soil of Ginseng Field.</title>
        <authorList>
            <person name="Kim M.M."/>
            <person name="Siddiqi M.Z."/>
            <person name="Im W.T."/>
        </authorList>
    </citation>
    <scope>NUCLEOTIDE SEQUENCE [LARGE SCALE GENOMIC DNA]</scope>
    <source>
        <strain evidence="3 4">Gsoil 3017</strain>
    </source>
</reference>
<feature type="chain" id="PRO_5023104827" evidence="1">
    <location>
        <begin position="23"/>
        <end position="431"/>
    </location>
</feature>
<evidence type="ECO:0000313" key="3">
    <source>
        <dbReference type="EMBL" id="QEC61930.1"/>
    </source>
</evidence>
<feature type="signal peptide" evidence="1">
    <location>
        <begin position="1"/>
        <end position="22"/>
    </location>
</feature>
<dbReference type="EMBL" id="CP042436">
    <property type="protein sequence ID" value="QEC61930.1"/>
    <property type="molecule type" value="Genomic_DNA"/>
</dbReference>
<feature type="domain" description="Thioredoxin" evidence="2">
    <location>
        <begin position="33"/>
        <end position="176"/>
    </location>
</feature>
<dbReference type="Gene3D" id="3.40.30.10">
    <property type="entry name" value="Glutaredoxin"/>
    <property type="match status" value="1"/>
</dbReference>
<dbReference type="InterPro" id="IPR050553">
    <property type="entry name" value="Thioredoxin_ResA/DsbE_sf"/>
</dbReference>
<accession>A0A5B8US84</accession>
<gene>
    <name evidence="3" type="ORF">FRZ54_04800</name>
</gene>
<dbReference type="RefSeq" id="WP_147030507.1">
    <property type="nucleotide sequence ID" value="NZ_CP042436.1"/>
</dbReference>
<keyword evidence="4" id="KW-1185">Reference proteome</keyword>
<dbReference type="PANTHER" id="PTHR42852:SF13">
    <property type="entry name" value="PROTEIN DIPZ"/>
    <property type="match status" value="1"/>
</dbReference>
<proteinExistence type="predicted"/>
<dbReference type="Proteomes" id="UP000321479">
    <property type="component" value="Chromosome"/>
</dbReference>
<dbReference type="InterPro" id="IPR000866">
    <property type="entry name" value="AhpC/TSA"/>
</dbReference>
<keyword evidence="1" id="KW-0732">Signal</keyword>
<dbReference type="OrthoDB" id="1118217at2"/>
<dbReference type="InterPro" id="IPR013766">
    <property type="entry name" value="Thioredoxin_domain"/>
</dbReference>
<sequence length="431" mass="49679">MNATKKYFLLAVLLGIGLFSQARSRAKNDTGYYTIGKQAMAINFKHLINYKRTETSFSDFKGKPVILDFWATWCQPCVAMLPKMVRIQKQFGNSLQIILVNQETEERAEAFFSRMQKISPIDLPCELKNTDLFKSFGVQSVPNYVWINKEGVICAVTDHEALTTENISSFIKNDKINIETKPNVAEQPYDYNLPLLSGNNGNVNILQYHSIITGYYSGQVTRYSTPMSKSRYKGRRVMACNCPVDLLYRIAYSSPERPYGFPSSRTIYQIKDTTVYKINPDWKDTTGLFCYELIVPESKATLIYEIMRQDLERYFGFYGTVISKPTKCYVLINRNAKRSEGGPQFEMSNYWIKMKNSPVSRVMDALEHYNQMDIFINETHLDHPIDLDIEGDLRDIEVLKKGFAKYGLELVEEQRPQDYLLLTDNPSTNGR</sequence>
<evidence type="ECO:0000259" key="2">
    <source>
        <dbReference type="PROSITE" id="PS51352"/>
    </source>
</evidence>
<dbReference type="KEGG" id="mgin:FRZ54_04800"/>
<dbReference type="CDD" id="cd02966">
    <property type="entry name" value="TlpA_like_family"/>
    <property type="match status" value="1"/>
</dbReference>
<dbReference type="PANTHER" id="PTHR42852">
    <property type="entry name" value="THIOL:DISULFIDE INTERCHANGE PROTEIN DSBE"/>
    <property type="match status" value="1"/>
</dbReference>
<dbReference type="GO" id="GO:0016209">
    <property type="term" value="F:antioxidant activity"/>
    <property type="evidence" value="ECO:0007669"/>
    <property type="project" value="InterPro"/>
</dbReference>